<dbReference type="RefSeq" id="WP_418157578.1">
    <property type="nucleotide sequence ID" value="NZ_JBBLZC010000001.1"/>
</dbReference>
<reference evidence="1 2" key="1">
    <citation type="submission" date="2024-01" db="EMBL/GenBank/DDBJ databases">
        <title>Multi-omics insights into the function and evolution of sodium benzoate biodegradation pathways in Benzoatithermus flavus gen. nov., sp. nov. from hot spring.</title>
        <authorList>
            <person name="Hu C.-J."/>
            <person name="Li W.-J."/>
        </authorList>
    </citation>
    <scope>NUCLEOTIDE SEQUENCE [LARGE SCALE GENOMIC DNA]</scope>
    <source>
        <strain evidence="1 2">SYSU G07066</strain>
    </source>
</reference>
<dbReference type="EMBL" id="JBBLZC010000001">
    <property type="protein sequence ID" value="MEK0081729.1"/>
    <property type="molecule type" value="Genomic_DNA"/>
</dbReference>
<name>A0ABU8XKZ3_9PROT</name>
<sequence>MACSIKDLSAIAYANGFTLWHYRTGDSAADVDNAGYFNEASRMLRVGDFILLNAGQGTLPTHGVLVVAANANGVVDVTNLTTFGAINTD</sequence>
<evidence type="ECO:0000313" key="1">
    <source>
        <dbReference type="EMBL" id="MEK0081729.1"/>
    </source>
</evidence>
<evidence type="ECO:0008006" key="3">
    <source>
        <dbReference type="Google" id="ProtNLM"/>
    </source>
</evidence>
<gene>
    <name evidence="1" type="ORF">U1T56_01080</name>
</gene>
<dbReference type="Proteomes" id="UP001375743">
    <property type="component" value="Unassembled WGS sequence"/>
</dbReference>
<comment type="caution">
    <text evidence="1">The sequence shown here is derived from an EMBL/GenBank/DDBJ whole genome shotgun (WGS) entry which is preliminary data.</text>
</comment>
<proteinExistence type="predicted"/>
<protein>
    <recommendedName>
        <fullName evidence="3">CHAP domain-containing protein</fullName>
    </recommendedName>
</protein>
<accession>A0ABU8XKZ3</accession>
<evidence type="ECO:0000313" key="2">
    <source>
        <dbReference type="Proteomes" id="UP001375743"/>
    </source>
</evidence>
<organism evidence="1 2">
    <name type="scientific">Benzoatithermus flavus</name>
    <dbReference type="NCBI Taxonomy" id="3108223"/>
    <lineage>
        <taxon>Bacteria</taxon>
        <taxon>Pseudomonadati</taxon>
        <taxon>Pseudomonadota</taxon>
        <taxon>Alphaproteobacteria</taxon>
        <taxon>Geminicoccales</taxon>
        <taxon>Geminicoccaceae</taxon>
        <taxon>Benzoatithermus</taxon>
    </lineage>
</organism>
<keyword evidence="2" id="KW-1185">Reference proteome</keyword>